<evidence type="ECO:0000259" key="1">
    <source>
        <dbReference type="Pfam" id="PF01498"/>
    </source>
</evidence>
<dbReference type="Gene3D" id="3.30.420.10">
    <property type="entry name" value="Ribonuclease H-like superfamily/Ribonuclease H"/>
    <property type="match status" value="1"/>
</dbReference>
<dbReference type="InterPro" id="IPR002492">
    <property type="entry name" value="Transposase_Tc1-like"/>
</dbReference>
<evidence type="ECO:0000313" key="3">
    <source>
        <dbReference type="Proteomes" id="UP000694395"/>
    </source>
</evidence>
<dbReference type="GO" id="GO:0006313">
    <property type="term" value="P:DNA transposition"/>
    <property type="evidence" value="ECO:0007669"/>
    <property type="project" value="InterPro"/>
</dbReference>
<feature type="domain" description="Transposase Tc1-like" evidence="1">
    <location>
        <begin position="18"/>
        <end position="84"/>
    </location>
</feature>
<evidence type="ECO:0000313" key="2">
    <source>
        <dbReference type="Ensembl" id="ENSOMYP00000116696.1"/>
    </source>
</evidence>
<dbReference type="GO" id="GO:0003677">
    <property type="term" value="F:DNA binding"/>
    <property type="evidence" value="ECO:0007669"/>
    <property type="project" value="InterPro"/>
</dbReference>
<name>A0A8K9UYT4_ONCMY</name>
<proteinExistence type="predicted"/>
<sequence>MTNRIQKYLIYIRIQTLLEVTKNQMCQLIDLQKSLGHANISVDESTIRKTQNKNGVHGRKPRKKPLLSKKNIAARLRFAKEHLDVPQCYWKNILWTEYFKIKLSCLEGTYNPMCGEKRHSTPTSKPHPHCKVWWREHCGLGLLCCRRAWTACNHRRKTEFPSLSRHFSGEFKAICKAKLLTTCTAVLANCSLCFQD</sequence>
<organism evidence="2 3">
    <name type="scientific">Oncorhynchus mykiss</name>
    <name type="common">Rainbow trout</name>
    <name type="synonym">Salmo gairdneri</name>
    <dbReference type="NCBI Taxonomy" id="8022"/>
    <lineage>
        <taxon>Eukaryota</taxon>
        <taxon>Metazoa</taxon>
        <taxon>Chordata</taxon>
        <taxon>Craniata</taxon>
        <taxon>Vertebrata</taxon>
        <taxon>Euteleostomi</taxon>
        <taxon>Actinopterygii</taxon>
        <taxon>Neopterygii</taxon>
        <taxon>Teleostei</taxon>
        <taxon>Protacanthopterygii</taxon>
        <taxon>Salmoniformes</taxon>
        <taxon>Salmonidae</taxon>
        <taxon>Salmoninae</taxon>
        <taxon>Oncorhynchus</taxon>
    </lineage>
</organism>
<dbReference type="Ensembl" id="ENSOMYT00000160119.1">
    <property type="protein sequence ID" value="ENSOMYP00000116696.1"/>
    <property type="gene ID" value="ENSOMYG00000065305.1"/>
</dbReference>
<dbReference type="InterPro" id="IPR036397">
    <property type="entry name" value="RNaseH_sf"/>
</dbReference>
<dbReference type="Pfam" id="PF01498">
    <property type="entry name" value="HTH_Tnp_Tc3_2"/>
    <property type="match status" value="1"/>
</dbReference>
<reference evidence="2" key="3">
    <citation type="submission" date="2025-09" db="UniProtKB">
        <authorList>
            <consortium name="Ensembl"/>
        </authorList>
    </citation>
    <scope>IDENTIFICATION</scope>
</reference>
<accession>A0A8K9UYT4</accession>
<reference evidence="2" key="1">
    <citation type="submission" date="2020-07" db="EMBL/GenBank/DDBJ databases">
        <title>A long reads based de novo assembly of the rainbow trout Arlee double haploid line genome.</title>
        <authorList>
            <person name="Gao G."/>
            <person name="Palti Y."/>
        </authorList>
    </citation>
    <scope>NUCLEOTIDE SEQUENCE [LARGE SCALE GENOMIC DNA]</scope>
</reference>
<dbReference type="GeneTree" id="ENSGT01030000235350"/>
<dbReference type="Proteomes" id="UP000694395">
    <property type="component" value="Chromosome 11"/>
</dbReference>
<dbReference type="GO" id="GO:0015074">
    <property type="term" value="P:DNA integration"/>
    <property type="evidence" value="ECO:0007669"/>
    <property type="project" value="InterPro"/>
</dbReference>
<protein>
    <recommendedName>
        <fullName evidence="1">Transposase Tc1-like domain-containing protein</fullName>
    </recommendedName>
</protein>
<dbReference type="AlphaFoldDB" id="A0A8K9UYT4"/>
<keyword evidence="3" id="KW-1185">Reference proteome</keyword>
<reference evidence="2" key="2">
    <citation type="submission" date="2025-08" db="UniProtKB">
        <authorList>
            <consortium name="Ensembl"/>
        </authorList>
    </citation>
    <scope>IDENTIFICATION</scope>
</reference>